<protein>
    <recommendedName>
        <fullName evidence="1">Heterokaryon incompatibility domain-containing protein</fullName>
    </recommendedName>
</protein>
<name>A0A1J8QL79_9AGAM</name>
<gene>
    <name evidence="2" type="ORF">AZE42_11650</name>
</gene>
<dbReference type="STRING" id="180088.A0A1J8QL79"/>
<dbReference type="OrthoDB" id="5122891at2759"/>
<feature type="domain" description="Heterokaryon incompatibility" evidence="1">
    <location>
        <begin position="45"/>
        <end position="133"/>
    </location>
</feature>
<organism evidence="2 3">
    <name type="scientific">Rhizopogon vesiculosus</name>
    <dbReference type="NCBI Taxonomy" id="180088"/>
    <lineage>
        <taxon>Eukaryota</taxon>
        <taxon>Fungi</taxon>
        <taxon>Dikarya</taxon>
        <taxon>Basidiomycota</taxon>
        <taxon>Agaricomycotina</taxon>
        <taxon>Agaricomycetes</taxon>
        <taxon>Agaricomycetidae</taxon>
        <taxon>Boletales</taxon>
        <taxon>Suillineae</taxon>
        <taxon>Rhizopogonaceae</taxon>
        <taxon>Rhizopogon</taxon>
    </lineage>
</organism>
<dbReference type="InterPro" id="IPR010730">
    <property type="entry name" value="HET"/>
</dbReference>
<comment type="caution">
    <text evidence="2">The sequence shown here is derived from an EMBL/GenBank/DDBJ whole genome shotgun (WGS) entry which is preliminary data.</text>
</comment>
<reference evidence="2 3" key="1">
    <citation type="submission" date="2016-03" db="EMBL/GenBank/DDBJ databases">
        <title>Comparative genomics of the ectomycorrhizal sister species Rhizopogon vinicolor and Rhizopogon vesiculosus (Basidiomycota: Boletales) reveals a divergence of the mating type B locus.</title>
        <authorList>
            <person name="Mujic A.B."/>
            <person name="Kuo A."/>
            <person name="Tritt A."/>
            <person name="Lipzen A."/>
            <person name="Chen C."/>
            <person name="Johnson J."/>
            <person name="Sharma A."/>
            <person name="Barry K."/>
            <person name="Grigoriev I.V."/>
            <person name="Spatafora J.W."/>
        </authorList>
    </citation>
    <scope>NUCLEOTIDE SEQUENCE [LARGE SCALE GENOMIC DNA]</scope>
    <source>
        <strain evidence="2 3">AM-OR11-056</strain>
    </source>
</reference>
<dbReference type="PANTHER" id="PTHR10622">
    <property type="entry name" value="HET DOMAIN-CONTAINING PROTEIN"/>
    <property type="match status" value="1"/>
</dbReference>
<keyword evidence="3" id="KW-1185">Reference proteome</keyword>
<evidence type="ECO:0000259" key="1">
    <source>
        <dbReference type="Pfam" id="PF06985"/>
    </source>
</evidence>
<dbReference type="Pfam" id="PF06985">
    <property type="entry name" value="HET"/>
    <property type="match status" value="1"/>
</dbReference>
<dbReference type="AlphaFoldDB" id="A0A1J8QL79"/>
<accession>A0A1J8QL79</accession>
<proteinExistence type="predicted"/>
<dbReference type="Proteomes" id="UP000183567">
    <property type="component" value="Unassembled WGS sequence"/>
</dbReference>
<dbReference type="EMBL" id="LVVM01004612">
    <property type="protein sequence ID" value="OJA12516.1"/>
    <property type="molecule type" value="Genomic_DNA"/>
</dbReference>
<evidence type="ECO:0000313" key="3">
    <source>
        <dbReference type="Proteomes" id="UP000183567"/>
    </source>
</evidence>
<evidence type="ECO:0000313" key="2">
    <source>
        <dbReference type="EMBL" id="OJA12516.1"/>
    </source>
</evidence>
<dbReference type="PANTHER" id="PTHR10622:SF10">
    <property type="entry name" value="HET DOMAIN-CONTAINING PROTEIN"/>
    <property type="match status" value="1"/>
</dbReference>
<sequence>MNDIPIRLIRLSDMRFVGRNDLRVYFQSPVPQTAHDYHPSHTVKYAILSHRWLGEGEPTYEQIKLGTASLASRGYEKLKLFCDKAGACDVQFAWSDTCCINKSSSTELDESIRSMFRWYENSTVCIVHLAQSETIEDIPDDEWKQRGWTLQELLASREIKLFNKRWRPMTGNTNDKSQRSTQVIKTLEGATGIPLKGLWMFHPSPVRVDERMTWAARRKTTRVEDVAYSLMGIFDVSLQIAYGNGGDRAFCRLIKAIMQTGNPSVLNWTGEAAMHRSSDAFPRLPQSFAGRTLQLPSSLGRLEMTMTGLGLRVPLVILPLSVCWTSELHEGNSYEVILECPLCPTVKINFVGFSDNYRHQFTLGIVNYSLRSCGLPRISGKSAGFILQRGLEDTILPHGVCQPSSGDFVGLEIVSPPDRKFVQWKKVYRTSLIEVNFPDIPGGLFFYVGRKYLEIVYL</sequence>